<dbReference type="PANTHER" id="PTHR13134:SF3">
    <property type="entry name" value="TRAFFICKING PROTEIN PARTICLE COMPLEX SUBUNIT 13"/>
    <property type="match status" value="1"/>
</dbReference>
<dbReference type="VEuPathDB" id="CryptoDB:CHUDEA8_3650"/>
<dbReference type="VEuPathDB" id="CryptoDB:GY17_00000807"/>
<dbReference type="VEuPathDB" id="CryptoDB:GY17_00000808"/>
<evidence type="ECO:0000259" key="1">
    <source>
        <dbReference type="Pfam" id="PF06159"/>
    </source>
</evidence>
<sequence length="405" mass="46136">MTSGTNEVLSLKVMSLSHSPIDSQVSTLSLLPCNLENGEEEVLCVDNMFPLLLPTTQCRLYCGESFHAFISITNSSIIKANGVVLKVELVGTKKRHMLYNNEDNYSDIDIGDSLDIVVKERVDEVGLYSLTCQLFFTSNEARLTQKKSYKFAVLSPFNISHRLYNLDEGAMDKKTIFVEVSLENISHQSITLSSMKLEPINIKKLTELIFELEDVNLKNKHNEPLYIQPRCKYNKIFKFTFRSRGEYNNLGTSSREVLELKLRIGWISVSYGDGWLDSYKIDLPILCDQNKLNKEKNAIILKAELPSVNNRQEEFKVFLYVTNNLSIDQKGVSIRLDFDQLLPIIILGNDRLYLEELKAGETVTLELDCQALVSGVYNLNGIYVFDELEDKKICQLEGINEILIV</sequence>
<dbReference type="VEuPathDB" id="CryptoDB:ChTU502y2012_405g0300"/>
<feature type="domain" description="Trafficking protein particle complex subunit 13 N-terminal" evidence="1">
    <location>
        <begin position="8"/>
        <end position="153"/>
    </location>
</feature>
<dbReference type="AlphaFoldDB" id="A0A0S4TKN1"/>
<accession>A0A0S4TKN1</accession>
<protein>
    <recommendedName>
        <fullName evidence="1">Trafficking protein particle complex subunit 13 N-terminal domain-containing protein</fullName>
    </recommendedName>
</protein>
<dbReference type="InterPro" id="IPR055427">
    <property type="entry name" value="TRAPPC13_N"/>
</dbReference>
<dbReference type="VEuPathDB" id="CryptoDB:Chro.80422"/>
<evidence type="ECO:0000313" key="2">
    <source>
        <dbReference type="EMBL" id="CUV07917.1"/>
    </source>
</evidence>
<dbReference type="EMBL" id="LN877954">
    <property type="protein sequence ID" value="CUV07917.1"/>
    <property type="molecule type" value="Genomic_DNA"/>
</dbReference>
<dbReference type="InterPro" id="IPR010378">
    <property type="entry name" value="TRAPPC13"/>
</dbReference>
<dbReference type="PANTHER" id="PTHR13134">
    <property type="entry name" value="TRAFFICKING PROTEIN PARTICLE COMPLEX SUBUNIT 13"/>
    <property type="match status" value="1"/>
</dbReference>
<dbReference type="GO" id="GO:1990072">
    <property type="term" value="C:TRAPPIII protein complex"/>
    <property type="evidence" value="ECO:0007669"/>
    <property type="project" value="TreeGrafter"/>
</dbReference>
<proteinExistence type="predicted"/>
<organism evidence="2">
    <name type="scientific">Cryptosporidium hominis</name>
    <dbReference type="NCBI Taxonomy" id="237895"/>
    <lineage>
        <taxon>Eukaryota</taxon>
        <taxon>Sar</taxon>
        <taxon>Alveolata</taxon>
        <taxon>Apicomplexa</taxon>
        <taxon>Conoidasida</taxon>
        <taxon>Coccidia</taxon>
        <taxon>Eucoccidiorida</taxon>
        <taxon>Eimeriorina</taxon>
        <taxon>Cryptosporidiidae</taxon>
        <taxon>Cryptosporidium</taxon>
    </lineage>
</organism>
<reference evidence="2" key="1">
    <citation type="submission" date="2015-08" db="EMBL/GenBank/DDBJ databases">
        <authorList>
            <person name="Babu N.S."/>
            <person name="Beckwith C.J."/>
            <person name="Beseler K.G."/>
            <person name="Brison A."/>
            <person name="Carone J.V."/>
            <person name="Caskin T.P."/>
            <person name="Diamond M."/>
            <person name="Durham M.E."/>
            <person name="Foxe J.M."/>
            <person name="Go M."/>
            <person name="Henderson B.A."/>
            <person name="Jones I.B."/>
            <person name="McGettigan J.A."/>
            <person name="Micheletti S.J."/>
            <person name="Nasrallah M.E."/>
            <person name="Ortiz D."/>
            <person name="Piller C.R."/>
            <person name="Privatt S.R."/>
            <person name="Schneider S.L."/>
            <person name="Sharp S."/>
            <person name="Smith T.C."/>
            <person name="Stanton J.D."/>
            <person name="Ullery H.E."/>
            <person name="Wilson R.J."/>
            <person name="Serrano M.G."/>
            <person name="Buck G."/>
            <person name="Lee V."/>
            <person name="Wang Y."/>
            <person name="Carvalho R."/>
            <person name="Voegtly L."/>
            <person name="Shi R."/>
            <person name="Duckworth R."/>
            <person name="Johnson A."/>
            <person name="Loviza R."/>
            <person name="Walstead R."/>
            <person name="Shah Z."/>
            <person name="Kiflezghi M."/>
            <person name="Wade K."/>
            <person name="Ball S.L."/>
            <person name="Bradley K.W."/>
            <person name="Asai D.J."/>
            <person name="Bowman C.A."/>
            <person name="Russell D.A."/>
            <person name="Pope W.H."/>
            <person name="Jacobs-Sera D."/>
            <person name="Hendrix R.W."/>
            <person name="Hatfull G.F."/>
        </authorList>
    </citation>
    <scope>NUCLEOTIDE SEQUENCE [LARGE SCALE GENOMIC DNA]</scope>
</reference>
<gene>
    <name evidence="2" type="ORF">CHUDEA8_3650</name>
</gene>
<dbReference type="Pfam" id="PF06159">
    <property type="entry name" value="TRAPPC13_N"/>
    <property type="match status" value="1"/>
</dbReference>
<dbReference type="Proteomes" id="UP000199752">
    <property type="component" value="Chromosome 8"/>
</dbReference>
<name>A0A0S4TKN1_CRYHO</name>